<dbReference type="RefSeq" id="WP_209853952.1">
    <property type="nucleotide sequence ID" value="NZ_JAGGJV010000006.1"/>
</dbReference>
<feature type="domain" description="UspA" evidence="3">
    <location>
        <begin position="154"/>
        <end position="276"/>
    </location>
</feature>
<comment type="caution">
    <text evidence="4">The sequence shown here is derived from an EMBL/GenBank/DDBJ whole genome shotgun (WGS) entry which is preliminary data.</text>
</comment>
<protein>
    <submittedName>
        <fullName evidence="4">Nucleotide-binding universal stress UspA family protein</fullName>
    </submittedName>
</protein>
<dbReference type="CDD" id="cd00293">
    <property type="entry name" value="USP-like"/>
    <property type="match status" value="1"/>
</dbReference>
<keyword evidence="5" id="KW-1185">Reference proteome</keyword>
<feature type="coiled-coil region" evidence="2">
    <location>
        <begin position="58"/>
        <end position="85"/>
    </location>
</feature>
<dbReference type="InterPro" id="IPR006015">
    <property type="entry name" value="Universal_stress_UspA"/>
</dbReference>
<comment type="similarity">
    <text evidence="1">Belongs to the universal stress protein A family.</text>
</comment>
<evidence type="ECO:0000256" key="2">
    <source>
        <dbReference type="SAM" id="Coils"/>
    </source>
</evidence>
<dbReference type="PRINTS" id="PR01438">
    <property type="entry name" value="UNVRSLSTRESS"/>
</dbReference>
<dbReference type="Pfam" id="PF00582">
    <property type="entry name" value="Usp"/>
    <property type="match status" value="1"/>
</dbReference>
<dbReference type="SUPFAM" id="SSF52402">
    <property type="entry name" value="Adenine nucleotide alpha hydrolases-like"/>
    <property type="match status" value="1"/>
</dbReference>
<dbReference type="InterPro" id="IPR006016">
    <property type="entry name" value="UspA"/>
</dbReference>
<organism evidence="4 5">
    <name type="scientific">Rhizobium herbae</name>
    <dbReference type="NCBI Taxonomy" id="508661"/>
    <lineage>
        <taxon>Bacteria</taxon>
        <taxon>Pseudomonadati</taxon>
        <taxon>Pseudomonadota</taxon>
        <taxon>Alphaproteobacteria</taxon>
        <taxon>Hyphomicrobiales</taxon>
        <taxon>Rhizobiaceae</taxon>
        <taxon>Rhizobium/Agrobacterium group</taxon>
        <taxon>Rhizobium</taxon>
    </lineage>
</organism>
<keyword evidence="2" id="KW-0175">Coiled coil</keyword>
<evidence type="ECO:0000259" key="3">
    <source>
        <dbReference type="Pfam" id="PF00582"/>
    </source>
</evidence>
<evidence type="ECO:0000313" key="5">
    <source>
        <dbReference type="Proteomes" id="UP000823786"/>
    </source>
</evidence>
<sequence>MSYKTILSVTGIHQSDDDLRAAAELCGSTGAHLSALIVALSAPPPIGEYAATVSVSWLEERNREIAKLEQQAEDAKAMLAQTGISFDVDTIYTEMAWSDDEIGERASYADIAVLGPGLKLDPELRARAIDGCLFKSARPVVIVPKGGTPTLSPKTIILAWDSRLEAARAAREAVDMMKHAEVHVTLVDPQASSARNGEEPGADVAAYLTRHGIAVTVDRLASGGRPAAEVLNQHALDVSADLLVMGGYSHSRLRERLFGGVTKAMLESSIVPVLMTH</sequence>
<evidence type="ECO:0000256" key="1">
    <source>
        <dbReference type="ARBA" id="ARBA00008791"/>
    </source>
</evidence>
<gene>
    <name evidence="4" type="ORF">J2Z75_003450</name>
</gene>
<name>A0ABS4EPQ3_9HYPH</name>
<dbReference type="Gene3D" id="3.40.50.12370">
    <property type="match status" value="1"/>
</dbReference>
<reference evidence="4 5" key="1">
    <citation type="submission" date="2021-03" db="EMBL/GenBank/DDBJ databases">
        <title>Genomic Encyclopedia of Type Strains, Phase IV (KMG-IV): sequencing the most valuable type-strain genomes for metagenomic binning, comparative biology and taxonomic classification.</title>
        <authorList>
            <person name="Goeker M."/>
        </authorList>
    </citation>
    <scope>NUCLEOTIDE SEQUENCE [LARGE SCALE GENOMIC DNA]</scope>
    <source>
        <strain evidence="4 5">DSM 26427</strain>
    </source>
</reference>
<dbReference type="EMBL" id="JAGGJV010000006">
    <property type="protein sequence ID" value="MBP1859929.1"/>
    <property type="molecule type" value="Genomic_DNA"/>
</dbReference>
<accession>A0ABS4EPQ3</accession>
<proteinExistence type="inferred from homology"/>
<dbReference type="PANTHER" id="PTHR46268:SF15">
    <property type="entry name" value="UNIVERSAL STRESS PROTEIN HP_0031"/>
    <property type="match status" value="1"/>
</dbReference>
<dbReference type="PANTHER" id="PTHR46268">
    <property type="entry name" value="STRESS RESPONSE PROTEIN NHAX"/>
    <property type="match status" value="1"/>
</dbReference>
<evidence type="ECO:0000313" key="4">
    <source>
        <dbReference type="EMBL" id="MBP1859929.1"/>
    </source>
</evidence>
<dbReference type="Proteomes" id="UP000823786">
    <property type="component" value="Unassembled WGS sequence"/>
</dbReference>